<evidence type="ECO:0000256" key="8">
    <source>
        <dbReference type="RuleBase" id="RU000676"/>
    </source>
</evidence>
<gene>
    <name evidence="9" type="ORF">NHX12_033739</name>
</gene>
<comment type="catalytic activity">
    <reaction evidence="4">
        <text>3'-iodothyronamine + iodide + A + H(+) = 3',5'-diiodothyronamine + AH2</text>
        <dbReference type="Rhea" id="RHEA:83803"/>
        <dbReference type="ChEBI" id="CHEBI:13193"/>
        <dbReference type="ChEBI" id="CHEBI:15378"/>
        <dbReference type="ChEBI" id="CHEBI:16382"/>
        <dbReference type="ChEBI" id="CHEBI:17499"/>
        <dbReference type="ChEBI" id="CHEBI:233339"/>
        <dbReference type="ChEBI" id="CHEBI:233342"/>
    </reaction>
    <physiologicalReaction direction="right-to-left" evidence="4">
        <dbReference type="Rhea" id="RHEA:83805"/>
    </physiologicalReaction>
</comment>
<comment type="catalytic activity">
    <reaction evidence="5">
        <text>3,3'-diiodo-L-thyronine sulfate + iodide + A + H(+) = 3,3',5'-triiodo-L-thyronine sulfate + AH2</text>
        <dbReference type="Rhea" id="RHEA:83831"/>
        <dbReference type="ChEBI" id="CHEBI:13193"/>
        <dbReference type="ChEBI" id="CHEBI:15378"/>
        <dbReference type="ChEBI" id="CHEBI:16382"/>
        <dbReference type="ChEBI" id="CHEBI:17499"/>
        <dbReference type="ChEBI" id="CHEBI:176513"/>
        <dbReference type="ChEBI" id="CHEBI:176515"/>
    </reaction>
    <physiologicalReaction direction="right-to-left" evidence="5">
        <dbReference type="Rhea" id="RHEA:83833"/>
    </physiologicalReaction>
</comment>
<evidence type="ECO:0000256" key="7">
    <source>
        <dbReference type="ARBA" id="ARBA00093242"/>
    </source>
</evidence>
<keyword evidence="8" id="KW-0560">Oxidoreductase</keyword>
<comment type="catalytic activity">
    <reaction evidence="2">
        <text>3,3',5'-triiodo-L-thyronine sulfate + iodide + A + H(+) = L-thyroxine sulfate + AH2</text>
        <dbReference type="Rhea" id="RHEA:83835"/>
        <dbReference type="ChEBI" id="CHEBI:13193"/>
        <dbReference type="ChEBI" id="CHEBI:15378"/>
        <dbReference type="ChEBI" id="CHEBI:16382"/>
        <dbReference type="ChEBI" id="CHEBI:17499"/>
        <dbReference type="ChEBI" id="CHEBI:176512"/>
        <dbReference type="ChEBI" id="CHEBI:176513"/>
    </reaction>
    <physiologicalReaction direction="right-to-left" evidence="2">
        <dbReference type="Rhea" id="RHEA:83837"/>
    </physiologicalReaction>
</comment>
<proteinExistence type="inferred from homology"/>
<comment type="function">
    <text evidence="8">Responsible for the deiodination of T4 (3,5,3',5'-tetraiodothyronine).</text>
</comment>
<accession>A0A9Q0II90</accession>
<dbReference type="GO" id="GO:0042404">
    <property type="term" value="P:thyroid hormone catabolic process"/>
    <property type="evidence" value="ECO:0007669"/>
    <property type="project" value="UniProtKB-ARBA"/>
</dbReference>
<comment type="catalytic activity">
    <reaction evidence="1">
        <text>3-iodo-L-thyronine + iodide + A + H(+) = 3,3'-diiodo-L-thyronine + AH2</text>
        <dbReference type="Rhea" id="RHEA:83783"/>
        <dbReference type="ChEBI" id="CHEBI:13193"/>
        <dbReference type="ChEBI" id="CHEBI:15378"/>
        <dbReference type="ChEBI" id="CHEBI:16382"/>
        <dbReference type="ChEBI" id="CHEBI:17499"/>
        <dbReference type="ChEBI" id="CHEBI:176514"/>
        <dbReference type="ChEBI" id="CHEBI:232627"/>
    </reaction>
    <physiologicalReaction direction="right-to-left" evidence="1">
        <dbReference type="Rhea" id="RHEA:83785"/>
    </physiologicalReaction>
</comment>
<keyword evidence="8" id="KW-0893">Thyroid hormones biosynthesis</keyword>
<comment type="caution">
    <text evidence="9">The sequence shown here is derived from an EMBL/GenBank/DDBJ whole genome shotgun (WGS) entry which is preliminary data.</text>
</comment>
<evidence type="ECO:0000256" key="2">
    <source>
        <dbReference type="ARBA" id="ARBA00093202"/>
    </source>
</evidence>
<keyword evidence="8" id="KW-0712">Selenocysteine</keyword>
<comment type="catalytic activity">
    <reaction evidence="3">
        <text>3,3'-diiodo-L-thyronine sulfate + iodide + A + H(+) = 3,3',5-triiodo-L-thyronine sulfate + AH2</text>
        <dbReference type="Rhea" id="RHEA:83751"/>
        <dbReference type="ChEBI" id="CHEBI:13193"/>
        <dbReference type="ChEBI" id="CHEBI:15378"/>
        <dbReference type="ChEBI" id="CHEBI:16382"/>
        <dbReference type="ChEBI" id="CHEBI:17499"/>
        <dbReference type="ChEBI" id="CHEBI:176511"/>
        <dbReference type="ChEBI" id="CHEBI:176515"/>
    </reaction>
    <physiologicalReaction direction="right-to-left" evidence="3">
        <dbReference type="Rhea" id="RHEA:83753"/>
    </physiologicalReaction>
</comment>
<organism evidence="9 10">
    <name type="scientific">Muraenolepis orangiensis</name>
    <name type="common">Patagonian moray cod</name>
    <dbReference type="NCBI Taxonomy" id="630683"/>
    <lineage>
        <taxon>Eukaryota</taxon>
        <taxon>Metazoa</taxon>
        <taxon>Chordata</taxon>
        <taxon>Craniata</taxon>
        <taxon>Vertebrata</taxon>
        <taxon>Euteleostomi</taxon>
        <taxon>Actinopterygii</taxon>
        <taxon>Neopterygii</taxon>
        <taxon>Teleostei</taxon>
        <taxon>Neoteleostei</taxon>
        <taxon>Acanthomorphata</taxon>
        <taxon>Zeiogadaria</taxon>
        <taxon>Gadariae</taxon>
        <taxon>Gadiformes</taxon>
        <taxon>Muraenolepidoidei</taxon>
        <taxon>Muraenolepididae</taxon>
        <taxon>Muraenolepis</taxon>
    </lineage>
</organism>
<dbReference type="InterPro" id="IPR000643">
    <property type="entry name" value="Iodothyronine_deiodinase"/>
</dbReference>
<evidence type="ECO:0000256" key="3">
    <source>
        <dbReference type="ARBA" id="ARBA00093206"/>
    </source>
</evidence>
<dbReference type="Gene3D" id="3.40.30.10">
    <property type="entry name" value="Glutaredoxin"/>
    <property type="match status" value="1"/>
</dbReference>
<evidence type="ECO:0000313" key="10">
    <source>
        <dbReference type="Proteomes" id="UP001148018"/>
    </source>
</evidence>
<dbReference type="EMBL" id="JANIIK010000048">
    <property type="protein sequence ID" value="KAJ3599784.1"/>
    <property type="molecule type" value="Genomic_DNA"/>
</dbReference>
<evidence type="ECO:0000313" key="9">
    <source>
        <dbReference type="EMBL" id="KAJ3599784.1"/>
    </source>
</evidence>
<evidence type="ECO:0000256" key="5">
    <source>
        <dbReference type="ARBA" id="ARBA00093219"/>
    </source>
</evidence>
<dbReference type="Pfam" id="PF00837">
    <property type="entry name" value="T4_deiodinase"/>
    <property type="match status" value="1"/>
</dbReference>
<comment type="catalytic activity">
    <reaction evidence="7">
        <text>3-iodothyronamine + iodide + A + H(+) = 3,3'-diiodothyronamine + AH2</text>
        <dbReference type="Rhea" id="RHEA:83827"/>
        <dbReference type="ChEBI" id="CHEBI:13193"/>
        <dbReference type="ChEBI" id="CHEBI:15378"/>
        <dbReference type="ChEBI" id="CHEBI:16382"/>
        <dbReference type="ChEBI" id="CHEBI:17499"/>
        <dbReference type="ChEBI" id="CHEBI:231647"/>
        <dbReference type="ChEBI" id="CHEBI:233341"/>
    </reaction>
    <physiologicalReaction direction="right-to-left" evidence="7">
        <dbReference type="Rhea" id="RHEA:83829"/>
    </physiologicalReaction>
</comment>
<dbReference type="GO" id="GO:0004800">
    <property type="term" value="F:thyroxine 5'-deiodinase activity"/>
    <property type="evidence" value="ECO:0007669"/>
    <property type="project" value="InterPro"/>
</dbReference>
<dbReference type="Proteomes" id="UP001148018">
    <property type="component" value="Unassembled WGS sequence"/>
</dbReference>
<name>A0A9Q0II90_9TELE</name>
<sequence length="156" mass="17623">MAKNLMLKIGEKATMTQNPKFKFEDWGFSFTSFAFIKSIYDNLWLSLGQEAFVGCDAPDSQVVNMEGKQSTLLKYLNDGWAFSNNLNIQQHQTLGDRLSAAQILVDLEPRCPVVVDDMSNVASGKYGALPERLYILQAGKVVYKVRELRHHEDTCL</sequence>
<protein>
    <recommendedName>
        <fullName evidence="8">Iodothyronine deiodinase</fullName>
    </recommendedName>
</protein>
<comment type="catalytic activity">
    <reaction evidence="6">
        <text>3,3'-diiodothyronamine + iodide + A + H(+) = 3,3',5'-triiodothyronamine + AH2</text>
        <dbReference type="Rhea" id="RHEA:83795"/>
        <dbReference type="ChEBI" id="CHEBI:13193"/>
        <dbReference type="ChEBI" id="CHEBI:15378"/>
        <dbReference type="ChEBI" id="CHEBI:16382"/>
        <dbReference type="ChEBI" id="CHEBI:17499"/>
        <dbReference type="ChEBI" id="CHEBI:233341"/>
        <dbReference type="ChEBI" id="CHEBI:233343"/>
    </reaction>
    <physiologicalReaction direction="right-to-left" evidence="6">
        <dbReference type="Rhea" id="RHEA:83797"/>
    </physiologicalReaction>
</comment>
<evidence type="ECO:0000256" key="4">
    <source>
        <dbReference type="ARBA" id="ARBA00093210"/>
    </source>
</evidence>
<dbReference type="PANTHER" id="PTHR11781">
    <property type="entry name" value="IODOTHYRONINE DEIODINASE"/>
    <property type="match status" value="1"/>
</dbReference>
<evidence type="ECO:0000256" key="6">
    <source>
        <dbReference type="ARBA" id="ARBA00093236"/>
    </source>
</evidence>
<evidence type="ECO:0000256" key="1">
    <source>
        <dbReference type="ARBA" id="ARBA00093186"/>
    </source>
</evidence>
<reference evidence="9" key="1">
    <citation type="submission" date="2022-07" db="EMBL/GenBank/DDBJ databases">
        <title>Chromosome-level genome of Muraenolepis orangiensis.</title>
        <authorList>
            <person name="Kim J."/>
        </authorList>
    </citation>
    <scope>NUCLEOTIDE SEQUENCE</scope>
    <source>
        <strain evidence="9">KU_S4_2022</strain>
        <tissue evidence="9">Muscle</tissue>
    </source>
</reference>
<dbReference type="OrthoDB" id="428577at2759"/>
<keyword evidence="10" id="KW-1185">Reference proteome</keyword>
<dbReference type="AlphaFoldDB" id="A0A9Q0II90"/>
<comment type="similarity">
    <text evidence="8">Belongs to the iodothyronine deiodinase family.</text>
</comment>
<dbReference type="PANTHER" id="PTHR11781:SF22">
    <property type="entry name" value="TYPE I IODOTHYRONINE DEIODINASE"/>
    <property type="match status" value="1"/>
</dbReference>
<dbReference type="GO" id="GO:0042446">
    <property type="term" value="P:hormone biosynthetic process"/>
    <property type="evidence" value="ECO:0007669"/>
    <property type="project" value="UniProtKB-KW"/>
</dbReference>